<dbReference type="GO" id="GO:0000162">
    <property type="term" value="P:L-tryptophan biosynthetic process"/>
    <property type="evidence" value="ECO:0007669"/>
    <property type="project" value="TreeGrafter"/>
</dbReference>
<dbReference type="PRINTS" id="PR00095">
    <property type="entry name" value="ANTSNTHASEI"/>
</dbReference>
<evidence type="ECO:0000256" key="1">
    <source>
        <dbReference type="SAM" id="MobiDB-lite"/>
    </source>
</evidence>
<sequence>MTVEQTDGPPSGEPAGAARSVPCPVTCPEDPAAVARSLAGAERPWFWFDGETAAPGEPRVSTLGVASELRIAEPGGEREFLAGLRAEHPEPGGDRGAGLHHGWVVALGYEFGVTLMGLDPLPDAVPAAFALRVDGVLAVDHESGTAELRGDAAALAELLGELPGAPGAALAEPNAGSGASPAPPRLDRVPYLGFHPYFGSDRPERSETTVRAEERDAAGPRPTWRSTETAYAEEVEACRSAIRDGDAYVLCLTDTAEVPGDFDPLGLFLRLRERGGAVRGGVVVAGDRALVSASPERFLSVRDRRIRTHPIKGTRPRDVSPERDAELRAELAADPKERAENLMIVDLMRNDLSRVCGPGTVSVERFLDVETHPHVHQLVSTVAGMLRADADVFDAVEACFPGGSMTGAPKRRAVEILAALERGPRGLYSGCFGWVDDGGDAELAMTIRSIELRGIAARGVRAADGTRDAGAPGTGTSATGTGSARVGAGGGITVDSDPERELGEKELKAAPLLAALGYS</sequence>
<dbReference type="AlphaFoldDB" id="A0A934UUA1"/>
<name>A0A934UUA1_9MICO</name>
<dbReference type="RefSeq" id="WP_200114147.1">
    <property type="nucleotide sequence ID" value="NZ_JAEHOH010000005.1"/>
</dbReference>
<feature type="region of interest" description="Disordered" evidence="1">
    <location>
        <begin position="1"/>
        <end position="23"/>
    </location>
</feature>
<proteinExistence type="predicted"/>
<dbReference type="Pfam" id="PF00425">
    <property type="entry name" value="Chorismate_bind"/>
    <property type="match status" value="1"/>
</dbReference>
<accession>A0A934UUA1</accession>
<evidence type="ECO:0000313" key="4">
    <source>
        <dbReference type="Proteomes" id="UP000608530"/>
    </source>
</evidence>
<dbReference type="PANTHER" id="PTHR11236:SF9">
    <property type="entry name" value="ANTHRANILATE SYNTHASE COMPONENT 1"/>
    <property type="match status" value="1"/>
</dbReference>
<organism evidence="3 4">
    <name type="scientific">Leucobacter chromiisoli</name>
    <dbReference type="NCBI Taxonomy" id="2796471"/>
    <lineage>
        <taxon>Bacteria</taxon>
        <taxon>Bacillati</taxon>
        <taxon>Actinomycetota</taxon>
        <taxon>Actinomycetes</taxon>
        <taxon>Micrococcales</taxon>
        <taxon>Microbacteriaceae</taxon>
        <taxon>Leucobacter</taxon>
    </lineage>
</organism>
<feature type="compositionally biased region" description="Basic and acidic residues" evidence="1">
    <location>
        <begin position="201"/>
        <end position="218"/>
    </location>
</feature>
<dbReference type="InterPro" id="IPR019999">
    <property type="entry name" value="Anth_synth_I-like"/>
</dbReference>
<dbReference type="EMBL" id="JAEHOH010000005">
    <property type="protein sequence ID" value="MBK0418206.1"/>
    <property type="molecule type" value="Genomic_DNA"/>
</dbReference>
<dbReference type="Gene3D" id="3.60.120.10">
    <property type="entry name" value="Anthranilate synthase"/>
    <property type="match status" value="1"/>
</dbReference>
<keyword evidence="4" id="KW-1185">Reference proteome</keyword>
<evidence type="ECO:0000313" key="3">
    <source>
        <dbReference type="EMBL" id="MBK0418206.1"/>
    </source>
</evidence>
<dbReference type="SUPFAM" id="SSF56322">
    <property type="entry name" value="ADC synthase"/>
    <property type="match status" value="1"/>
</dbReference>
<feature type="region of interest" description="Disordered" evidence="1">
    <location>
        <begin position="464"/>
        <end position="505"/>
    </location>
</feature>
<dbReference type="PANTHER" id="PTHR11236">
    <property type="entry name" value="AMINOBENZOATE/ANTHRANILATE SYNTHASE"/>
    <property type="match status" value="1"/>
</dbReference>
<dbReference type="Proteomes" id="UP000608530">
    <property type="component" value="Unassembled WGS sequence"/>
</dbReference>
<feature type="domain" description="Chorismate-utilising enzyme C-terminal" evidence="2">
    <location>
        <begin position="229"/>
        <end position="454"/>
    </location>
</feature>
<comment type="caution">
    <text evidence="3">The sequence shown here is derived from an EMBL/GenBank/DDBJ whole genome shotgun (WGS) entry which is preliminary data.</text>
</comment>
<protein>
    <submittedName>
        <fullName evidence="3">Anthranilate synthase component I family protein</fullName>
    </submittedName>
</protein>
<dbReference type="InterPro" id="IPR015890">
    <property type="entry name" value="Chorismate_C"/>
</dbReference>
<dbReference type="InterPro" id="IPR005801">
    <property type="entry name" value="ADC_synthase"/>
</dbReference>
<gene>
    <name evidence="3" type="ORF">JD276_04075</name>
</gene>
<feature type="compositionally biased region" description="Low complexity" evidence="1">
    <location>
        <begin position="469"/>
        <end position="486"/>
    </location>
</feature>
<feature type="region of interest" description="Disordered" evidence="1">
    <location>
        <begin position="197"/>
        <end position="225"/>
    </location>
</feature>
<reference evidence="3" key="1">
    <citation type="submission" date="2020-12" db="EMBL/GenBank/DDBJ databases">
        <title>Leucobacter sp. CAS1, isolated from Chromium sludge.</title>
        <authorList>
            <person name="Xu Z."/>
        </authorList>
    </citation>
    <scope>NUCLEOTIDE SEQUENCE</scope>
    <source>
        <strain evidence="3">CSA1</strain>
    </source>
</reference>
<evidence type="ECO:0000259" key="2">
    <source>
        <dbReference type="Pfam" id="PF00425"/>
    </source>
</evidence>